<evidence type="ECO:0000313" key="2">
    <source>
        <dbReference type="Proteomes" id="UP000017081"/>
    </source>
</evidence>
<gene>
    <name evidence="1" type="ORF">HMPREF0202_02498</name>
</gene>
<feature type="non-terminal residue" evidence="1">
    <location>
        <position position="1"/>
    </location>
</feature>
<comment type="caution">
    <text evidence="1">The sequence shown here is derived from an EMBL/GenBank/DDBJ whole genome shotgun (WGS) entry which is preliminary data.</text>
</comment>
<name>U7V7U9_9FUSO</name>
<keyword evidence="2" id="KW-1185">Reference proteome</keyword>
<evidence type="ECO:0000313" key="1">
    <source>
        <dbReference type="EMBL" id="ERT66858.1"/>
    </source>
</evidence>
<dbReference type="STRING" id="1319815.HMPREF0202_02498"/>
<dbReference type="HOGENOM" id="CLU_3110750_0_0_0"/>
<dbReference type="Proteomes" id="UP000017081">
    <property type="component" value="Unassembled WGS sequence"/>
</dbReference>
<organism evidence="1 2">
    <name type="scientific">Cetobacterium somerae ATCC BAA-474</name>
    <dbReference type="NCBI Taxonomy" id="1319815"/>
    <lineage>
        <taxon>Bacteria</taxon>
        <taxon>Fusobacteriati</taxon>
        <taxon>Fusobacteriota</taxon>
        <taxon>Fusobacteriia</taxon>
        <taxon>Fusobacteriales</taxon>
        <taxon>Fusobacteriaceae</taxon>
        <taxon>Cetobacterium</taxon>
    </lineage>
</organism>
<dbReference type="EMBL" id="AXZF01000129">
    <property type="protein sequence ID" value="ERT66858.1"/>
    <property type="molecule type" value="Genomic_DNA"/>
</dbReference>
<accession>U7V7U9</accession>
<protein>
    <submittedName>
        <fullName evidence="1">Uncharacterized protein</fullName>
    </submittedName>
</protein>
<sequence>IRIEKSIESKLLKEKELQESILLDRQITALTLRKKLVKVDDNVFECYSIQS</sequence>
<reference evidence="1 2" key="1">
    <citation type="submission" date="2013-08" db="EMBL/GenBank/DDBJ databases">
        <authorList>
            <person name="Weinstock G."/>
            <person name="Sodergren E."/>
            <person name="Wylie T."/>
            <person name="Fulton L."/>
            <person name="Fulton R."/>
            <person name="Fronick C."/>
            <person name="O'Laughlin M."/>
            <person name="Godfrey J."/>
            <person name="Miner T."/>
            <person name="Herter B."/>
            <person name="Appelbaum E."/>
            <person name="Cordes M."/>
            <person name="Lek S."/>
            <person name="Wollam A."/>
            <person name="Pepin K.H."/>
            <person name="Palsikar V.B."/>
            <person name="Mitreva M."/>
            <person name="Wilson R.K."/>
        </authorList>
    </citation>
    <scope>NUCLEOTIDE SEQUENCE [LARGE SCALE GENOMIC DNA]</scope>
    <source>
        <strain evidence="1 2">ATCC BAA-474</strain>
    </source>
</reference>
<proteinExistence type="predicted"/>
<dbReference type="AlphaFoldDB" id="U7V7U9"/>